<dbReference type="RefSeq" id="WP_054798571.1">
    <property type="nucleotide sequence ID" value="NZ_JBDLZV010000001.1"/>
</dbReference>
<evidence type="ECO:0000313" key="3">
    <source>
        <dbReference type="EMBL" id="MUG70616.1"/>
    </source>
</evidence>
<evidence type="ECO:0000259" key="2">
    <source>
        <dbReference type="Pfam" id="PF01370"/>
    </source>
</evidence>
<dbReference type="Gene3D" id="3.90.25.10">
    <property type="entry name" value="UDP-galactose 4-epimerase, domain 1"/>
    <property type="match status" value="1"/>
</dbReference>
<feature type="domain" description="NAD-dependent epimerase/dehydratase" evidence="2">
    <location>
        <begin position="6"/>
        <end position="241"/>
    </location>
</feature>
<dbReference type="Proteomes" id="UP000450917">
    <property type="component" value="Unassembled WGS sequence"/>
</dbReference>
<reference evidence="3 4" key="1">
    <citation type="submission" date="2019-11" db="EMBL/GenBank/DDBJ databases">
        <title>Draft genome sequences of five Paenibacillus species of dairy origin.</title>
        <authorList>
            <person name="Olajide A.M."/>
            <person name="Chen S."/>
            <person name="Lapointe G."/>
        </authorList>
    </citation>
    <scope>NUCLEOTIDE SEQUENCE [LARGE SCALE GENOMIC DNA]</scope>
    <source>
        <strain evidence="3 4">2CS3</strain>
    </source>
</reference>
<comment type="caution">
    <text evidence="3">The sequence shown here is derived from an EMBL/GenBank/DDBJ whole genome shotgun (WGS) entry which is preliminary data.</text>
</comment>
<protein>
    <submittedName>
        <fullName evidence="3">NAD-dependent epimerase/dehydratase family protein</fullName>
    </submittedName>
</protein>
<dbReference type="SUPFAM" id="SSF51735">
    <property type="entry name" value="NAD(P)-binding Rossmann-fold domains"/>
    <property type="match status" value="1"/>
</dbReference>
<dbReference type="Gene3D" id="3.40.50.720">
    <property type="entry name" value="NAD(P)-binding Rossmann-like Domain"/>
    <property type="match status" value="1"/>
</dbReference>
<keyword evidence="4" id="KW-1185">Reference proteome</keyword>
<name>A0A7X3CSB2_9BACL</name>
<organism evidence="3 4">
    <name type="scientific">Paenibacillus validus</name>
    <dbReference type="NCBI Taxonomy" id="44253"/>
    <lineage>
        <taxon>Bacteria</taxon>
        <taxon>Bacillati</taxon>
        <taxon>Bacillota</taxon>
        <taxon>Bacilli</taxon>
        <taxon>Bacillales</taxon>
        <taxon>Paenibacillaceae</taxon>
        <taxon>Paenibacillus</taxon>
    </lineage>
</organism>
<evidence type="ECO:0000313" key="4">
    <source>
        <dbReference type="Proteomes" id="UP000450917"/>
    </source>
</evidence>
<dbReference type="InterPro" id="IPR001509">
    <property type="entry name" value="Epimerase_deHydtase"/>
</dbReference>
<dbReference type="EMBL" id="WNZX01000005">
    <property type="protein sequence ID" value="MUG70616.1"/>
    <property type="molecule type" value="Genomic_DNA"/>
</dbReference>
<accession>A0A7X3CSB2</accession>
<gene>
    <name evidence="3" type="ORF">GNP93_07970</name>
</gene>
<dbReference type="PANTHER" id="PTHR43000">
    <property type="entry name" value="DTDP-D-GLUCOSE 4,6-DEHYDRATASE-RELATED"/>
    <property type="match status" value="1"/>
</dbReference>
<dbReference type="AlphaFoldDB" id="A0A7X3CSB2"/>
<dbReference type="Pfam" id="PF01370">
    <property type="entry name" value="Epimerase"/>
    <property type="match status" value="1"/>
</dbReference>
<proteinExistence type="inferred from homology"/>
<dbReference type="PRINTS" id="PR01713">
    <property type="entry name" value="NUCEPIMERASE"/>
</dbReference>
<comment type="similarity">
    <text evidence="1">Belongs to the NAD(P)-dependent epimerase/dehydratase family.</text>
</comment>
<evidence type="ECO:0000256" key="1">
    <source>
        <dbReference type="ARBA" id="ARBA00007637"/>
    </source>
</evidence>
<sequence>MKLGKVLVTGGAGFLGSQLVKRLLPRSEHIYVIDDLSTGNPRALPDSDQITFIQGSITNEELLEEIMPKVEWIFHLACRNLYLSAVDVRQDFDTNLYGGFLLLQKAKSHCPNLKRFVYTSTASVYGNAPVIPTPESFHQITMPYSASKFSTEHYCQMFYHMYQLPVTTLRLSNVYGPGQLLSNPYCGVVTLFFDAVQNGRPIPIFGDGTQTRDFTFIDDAMEAILTASVHPDSIGKLYNVGTGKEVSIHELAETIGKIMGHENYPIEYKPKRVVDKVYRRAVDITFLEQDLHMKPAHSLEEGLHKTRQWMIQQKDA</sequence>
<dbReference type="InterPro" id="IPR036291">
    <property type="entry name" value="NAD(P)-bd_dom_sf"/>
</dbReference>